<comment type="caution">
    <text evidence="1">The sequence shown here is derived from an EMBL/GenBank/DDBJ whole genome shotgun (WGS) entry which is preliminary data.</text>
</comment>
<evidence type="ECO:0000313" key="2">
    <source>
        <dbReference type="Proteomes" id="UP000018948"/>
    </source>
</evidence>
<gene>
    <name evidence="1" type="ORF">F442_20347</name>
</gene>
<protein>
    <submittedName>
        <fullName evidence="1">Uncharacterized protein</fullName>
    </submittedName>
</protein>
<dbReference type="EMBL" id="ANIY01004230">
    <property type="protein sequence ID" value="ETP30711.1"/>
    <property type="molecule type" value="Genomic_DNA"/>
</dbReference>
<organism evidence="1 2">
    <name type="scientific">Phytophthora nicotianae P10297</name>
    <dbReference type="NCBI Taxonomy" id="1317064"/>
    <lineage>
        <taxon>Eukaryota</taxon>
        <taxon>Sar</taxon>
        <taxon>Stramenopiles</taxon>
        <taxon>Oomycota</taxon>
        <taxon>Peronosporomycetes</taxon>
        <taxon>Peronosporales</taxon>
        <taxon>Peronosporaceae</taxon>
        <taxon>Phytophthora</taxon>
    </lineage>
</organism>
<dbReference type="OrthoDB" id="125708at2759"/>
<proteinExistence type="predicted"/>
<dbReference type="AlphaFoldDB" id="W2Y6W9"/>
<name>W2Y6W9_PHYNI</name>
<evidence type="ECO:0000313" key="1">
    <source>
        <dbReference type="EMBL" id="ETP30711.1"/>
    </source>
</evidence>
<dbReference type="Proteomes" id="UP000018948">
    <property type="component" value="Unassembled WGS sequence"/>
</dbReference>
<sequence length="76" mass="8636">MDFMVPLGIRLGLADGTLCLPDKIRIQLPGRRPLCGEHVSEVRRPLSILARSEVRASLTVLRTLPRPQYLFQRNDI</sequence>
<reference evidence="1 2" key="1">
    <citation type="submission" date="2013-11" db="EMBL/GenBank/DDBJ databases">
        <title>The Genome Sequence of Phytophthora parasitica P10297.</title>
        <authorList>
            <consortium name="The Broad Institute Genomics Platform"/>
            <person name="Russ C."/>
            <person name="Tyler B."/>
            <person name="Panabieres F."/>
            <person name="Shan W."/>
            <person name="Tripathy S."/>
            <person name="Grunwald N."/>
            <person name="Machado M."/>
            <person name="Johnson C.S."/>
            <person name="Walker B."/>
            <person name="Young S.K."/>
            <person name="Zeng Q."/>
            <person name="Gargeya S."/>
            <person name="Fitzgerald M."/>
            <person name="Haas B."/>
            <person name="Abouelleil A."/>
            <person name="Allen A.W."/>
            <person name="Alvarado L."/>
            <person name="Arachchi H.M."/>
            <person name="Berlin A.M."/>
            <person name="Chapman S.B."/>
            <person name="Gainer-Dewar J."/>
            <person name="Goldberg J."/>
            <person name="Griggs A."/>
            <person name="Gujja S."/>
            <person name="Hansen M."/>
            <person name="Howarth C."/>
            <person name="Imamovic A."/>
            <person name="Ireland A."/>
            <person name="Larimer J."/>
            <person name="McCowan C."/>
            <person name="Murphy C."/>
            <person name="Pearson M."/>
            <person name="Poon T.W."/>
            <person name="Priest M."/>
            <person name="Roberts A."/>
            <person name="Saif S."/>
            <person name="Shea T."/>
            <person name="Sisk P."/>
            <person name="Sykes S."/>
            <person name="Wortman J."/>
            <person name="Nusbaum C."/>
            <person name="Birren B."/>
        </authorList>
    </citation>
    <scope>NUCLEOTIDE SEQUENCE [LARGE SCALE GENOMIC DNA]</scope>
    <source>
        <strain evidence="1 2">P10297</strain>
    </source>
</reference>
<accession>W2Y6W9</accession>